<evidence type="ECO:0000313" key="1">
    <source>
        <dbReference type="EMBL" id="SBW18579.1"/>
    </source>
</evidence>
<proteinExistence type="predicted"/>
<keyword evidence="2" id="KW-1185">Reference proteome</keyword>
<reference evidence="2" key="1">
    <citation type="submission" date="2016-02" db="EMBL/GenBank/DDBJ databases">
        <authorList>
            <person name="Wibberg D."/>
        </authorList>
    </citation>
    <scope>NUCLEOTIDE SEQUENCE [LARGE SCALE GENOMIC DNA]</scope>
</reference>
<dbReference type="AlphaFoldDB" id="A0A1C3NUA5"/>
<dbReference type="EMBL" id="FLUV01000292">
    <property type="protein sequence ID" value="SBW18579.1"/>
    <property type="molecule type" value="Genomic_DNA"/>
</dbReference>
<dbReference type="Proteomes" id="UP000199013">
    <property type="component" value="Unassembled WGS sequence"/>
</dbReference>
<sequence length="80" mass="8972">MATGETGFSDVVHDLISVQYHALKGCREYEQYVRDANEEAQPEIADFFRNVLRQDAERAVACHRYLSKLAGRSPAGSIGR</sequence>
<gene>
    <name evidence="1" type="ORF">FDG2_0726</name>
</gene>
<evidence type="ECO:0000313" key="2">
    <source>
        <dbReference type="Proteomes" id="UP000199013"/>
    </source>
</evidence>
<organism evidence="1 2">
    <name type="scientific">Candidatus Protofrankia californiensis</name>
    <dbReference type="NCBI Taxonomy" id="1839754"/>
    <lineage>
        <taxon>Bacteria</taxon>
        <taxon>Bacillati</taxon>
        <taxon>Actinomycetota</taxon>
        <taxon>Actinomycetes</taxon>
        <taxon>Frankiales</taxon>
        <taxon>Frankiaceae</taxon>
        <taxon>Protofrankia</taxon>
    </lineage>
</organism>
<protein>
    <recommendedName>
        <fullName evidence="3">Acyl carrier protein</fullName>
    </recommendedName>
</protein>
<evidence type="ECO:0008006" key="3">
    <source>
        <dbReference type="Google" id="ProtNLM"/>
    </source>
</evidence>
<name>A0A1C3NUA5_9ACTN</name>
<accession>A0A1C3NUA5</accession>